<evidence type="ECO:0000313" key="2">
    <source>
        <dbReference type="Proteomes" id="UP000826271"/>
    </source>
</evidence>
<organism evidence="1 2">
    <name type="scientific">Buddleja alternifolia</name>
    <dbReference type="NCBI Taxonomy" id="168488"/>
    <lineage>
        <taxon>Eukaryota</taxon>
        <taxon>Viridiplantae</taxon>
        <taxon>Streptophyta</taxon>
        <taxon>Embryophyta</taxon>
        <taxon>Tracheophyta</taxon>
        <taxon>Spermatophyta</taxon>
        <taxon>Magnoliopsida</taxon>
        <taxon>eudicotyledons</taxon>
        <taxon>Gunneridae</taxon>
        <taxon>Pentapetalae</taxon>
        <taxon>asterids</taxon>
        <taxon>lamiids</taxon>
        <taxon>Lamiales</taxon>
        <taxon>Scrophulariaceae</taxon>
        <taxon>Buddlejeae</taxon>
        <taxon>Buddleja</taxon>
    </lineage>
</organism>
<comment type="caution">
    <text evidence="1">The sequence shown here is derived from an EMBL/GenBank/DDBJ whole genome shotgun (WGS) entry which is preliminary data.</text>
</comment>
<name>A0AAV6XMR8_9LAMI</name>
<accession>A0AAV6XMR8</accession>
<dbReference type="AlphaFoldDB" id="A0AAV6XMR8"/>
<protein>
    <submittedName>
        <fullName evidence="1">Uncharacterized protein</fullName>
    </submittedName>
</protein>
<sequence length="75" mass="8662">MVNPGRRCIIRKKIQESGGCNFFEFIDPPMCERSRHIISGLLRRVTWLENESEKRSDGNGKRGLLLLLLSLLYVT</sequence>
<dbReference type="Proteomes" id="UP000826271">
    <property type="component" value="Unassembled WGS sequence"/>
</dbReference>
<keyword evidence="2" id="KW-1185">Reference proteome</keyword>
<dbReference type="EMBL" id="WHWC01000006">
    <property type="protein sequence ID" value="KAG8380438.1"/>
    <property type="molecule type" value="Genomic_DNA"/>
</dbReference>
<reference evidence="1" key="1">
    <citation type="submission" date="2019-10" db="EMBL/GenBank/DDBJ databases">
        <authorList>
            <person name="Zhang R."/>
            <person name="Pan Y."/>
            <person name="Wang J."/>
            <person name="Ma R."/>
            <person name="Yu S."/>
        </authorList>
    </citation>
    <scope>NUCLEOTIDE SEQUENCE</scope>
    <source>
        <strain evidence="1">LA-IB0</strain>
        <tissue evidence="1">Leaf</tissue>
    </source>
</reference>
<evidence type="ECO:0000313" key="1">
    <source>
        <dbReference type="EMBL" id="KAG8380438.1"/>
    </source>
</evidence>
<proteinExistence type="predicted"/>
<gene>
    <name evidence="1" type="ORF">BUALT_Bualt06G0015300</name>
</gene>